<protein>
    <recommendedName>
        <fullName evidence="5">Transferase</fullName>
    </recommendedName>
</protein>
<evidence type="ECO:0000256" key="1">
    <source>
        <dbReference type="ARBA" id="ARBA00022679"/>
    </source>
</evidence>
<evidence type="ECO:0008006" key="5">
    <source>
        <dbReference type="Google" id="ProtNLM"/>
    </source>
</evidence>
<accession>A0A532UXU7</accession>
<dbReference type="Gene3D" id="2.160.10.10">
    <property type="entry name" value="Hexapeptide repeat proteins"/>
    <property type="match status" value="1"/>
</dbReference>
<dbReference type="PANTHER" id="PTHR43584:SF9">
    <property type="entry name" value="TRANSFERASE HEXAPEPTIDE REPEAT CONTAINING PROTEIN"/>
    <property type="match status" value="1"/>
</dbReference>
<dbReference type="NCBIfam" id="TIGR03991">
    <property type="entry name" value="alt_bact_glmU"/>
    <property type="match status" value="1"/>
</dbReference>
<proteinExistence type="predicted"/>
<reference evidence="3 4" key="1">
    <citation type="submission" date="2017-06" db="EMBL/GenBank/DDBJ databases">
        <title>Novel microbial phyla capable of carbon fixation and sulfur reduction in deep-sea sediments.</title>
        <authorList>
            <person name="Huang J."/>
            <person name="Baker B."/>
            <person name="Wang Y."/>
        </authorList>
    </citation>
    <scope>NUCLEOTIDE SEQUENCE [LARGE SCALE GENOMIC DNA]</scope>
    <source>
        <strain evidence="3">B3_LCP</strain>
    </source>
</reference>
<dbReference type="Pfam" id="PF13562">
    <property type="entry name" value="NTP_transf_4"/>
    <property type="match status" value="1"/>
</dbReference>
<dbReference type="Proteomes" id="UP000319619">
    <property type="component" value="Unassembled WGS sequence"/>
</dbReference>
<dbReference type="AlphaFoldDB" id="A0A532UXU7"/>
<evidence type="ECO:0000313" key="4">
    <source>
        <dbReference type="Proteomes" id="UP000319619"/>
    </source>
</evidence>
<evidence type="ECO:0000256" key="2">
    <source>
        <dbReference type="ARBA" id="ARBA00023315"/>
    </source>
</evidence>
<keyword evidence="1" id="KW-0808">Transferase</keyword>
<dbReference type="InterPro" id="IPR011004">
    <property type="entry name" value="Trimer_LpxA-like_sf"/>
</dbReference>
<keyword evidence="2" id="KW-0012">Acyltransferase</keyword>
<name>A0A532UXU7_UNCL8</name>
<dbReference type="InterPro" id="IPR023917">
    <property type="entry name" value="Bifunctiontional_GlmU_bac-type"/>
</dbReference>
<gene>
    <name evidence="3" type="ORF">CEE37_10610</name>
</gene>
<dbReference type="GO" id="GO:0016779">
    <property type="term" value="F:nucleotidyltransferase activity"/>
    <property type="evidence" value="ECO:0007669"/>
    <property type="project" value="UniProtKB-ARBA"/>
</dbReference>
<organism evidence="3 4">
    <name type="scientific">candidate division LCP-89 bacterium B3_LCP</name>
    <dbReference type="NCBI Taxonomy" id="2012998"/>
    <lineage>
        <taxon>Bacteria</taxon>
        <taxon>Pseudomonadati</taxon>
        <taxon>Bacteria division LCP-89</taxon>
    </lineage>
</organism>
<dbReference type="InterPro" id="IPR050065">
    <property type="entry name" value="GlmU-like"/>
</dbReference>
<sequence>MTITRSYTIQGSTLVKSPGAIVLFEDQAAITTEPLSLTRPVWDLRCGIRTLREKILAYFPQAAEYHFTRPYLSGNYPGAKPSPEKGIDLLWINGCLIPGVNFKRVLDLAPGDALVSDGRVIAFCGNPPSGWEAGTALDLHEFNSIEAVKLSGSGTPGVQATPTTEALTNIGVLVTYIWEAIGAMNEQIDIEARELRSLGQLDGNVHKNASLVSEEDIYLADGSDIMSGVVLDASNGPIVADEGVIIGYNSIIEGPVYLGAGSQVKPLSHIRGSCFGEQSRMGGEVSVSIIQDYSNKQHGGFLGHSYIGSWCNLGSGTETSNLKNNYTPVKVQVGSKLVDTGQLFVGLMMGDHSKSAIGSVFNTGTVMGVGSMIFGAGFPPRYVPSFNWGGAEKLTKYPLKPTLETARSVMRRRQKELTDGEIKILTWIHENRTS</sequence>
<comment type="caution">
    <text evidence="3">The sequence shown here is derived from an EMBL/GenBank/DDBJ whole genome shotgun (WGS) entry which is preliminary data.</text>
</comment>
<dbReference type="SUPFAM" id="SSF51161">
    <property type="entry name" value="Trimeric LpxA-like enzymes"/>
    <property type="match status" value="1"/>
</dbReference>
<dbReference type="GO" id="GO:0016746">
    <property type="term" value="F:acyltransferase activity"/>
    <property type="evidence" value="ECO:0007669"/>
    <property type="project" value="UniProtKB-KW"/>
</dbReference>
<evidence type="ECO:0000313" key="3">
    <source>
        <dbReference type="EMBL" id="TKJ39722.1"/>
    </source>
</evidence>
<dbReference type="PANTHER" id="PTHR43584">
    <property type="entry name" value="NUCLEOTIDYL TRANSFERASE"/>
    <property type="match status" value="1"/>
</dbReference>
<dbReference type="EMBL" id="NJBN01000007">
    <property type="protein sequence ID" value="TKJ39722.1"/>
    <property type="molecule type" value="Genomic_DNA"/>
</dbReference>